<dbReference type="EMBL" id="JBEDNZ010000020">
    <property type="protein sequence ID" value="KAL0819613.1"/>
    <property type="molecule type" value="Genomic_DNA"/>
</dbReference>
<protein>
    <recommendedName>
        <fullName evidence="3">Essential protein Yae1 N-terminal domain-containing protein</fullName>
    </recommendedName>
</protein>
<dbReference type="EMBL" id="JBEDNZ010000020">
    <property type="protein sequence ID" value="KAL0819612.1"/>
    <property type="molecule type" value="Genomic_DNA"/>
</dbReference>
<evidence type="ECO:0000313" key="1">
    <source>
        <dbReference type="EMBL" id="KAL0819612.1"/>
    </source>
</evidence>
<evidence type="ECO:0000313" key="2">
    <source>
        <dbReference type="Proteomes" id="UP001549921"/>
    </source>
</evidence>
<dbReference type="AlphaFoldDB" id="A0ABD0SIP8"/>
<accession>A0ABD0SIP8</accession>
<dbReference type="Proteomes" id="UP001549921">
    <property type="component" value="Unassembled WGS sequence"/>
</dbReference>
<proteinExistence type="predicted"/>
<gene>
    <name evidence="1" type="ORF">ABMA28_007695</name>
</gene>
<evidence type="ECO:0008006" key="3">
    <source>
        <dbReference type="Google" id="ProtNLM"/>
    </source>
</evidence>
<organism evidence="1 2">
    <name type="scientific">Loxostege sticticalis</name>
    <name type="common">Beet webworm moth</name>
    <dbReference type="NCBI Taxonomy" id="481309"/>
    <lineage>
        <taxon>Eukaryota</taxon>
        <taxon>Metazoa</taxon>
        <taxon>Ecdysozoa</taxon>
        <taxon>Arthropoda</taxon>
        <taxon>Hexapoda</taxon>
        <taxon>Insecta</taxon>
        <taxon>Pterygota</taxon>
        <taxon>Neoptera</taxon>
        <taxon>Endopterygota</taxon>
        <taxon>Lepidoptera</taxon>
        <taxon>Glossata</taxon>
        <taxon>Ditrysia</taxon>
        <taxon>Pyraloidea</taxon>
        <taxon>Crambidae</taxon>
        <taxon>Pyraustinae</taxon>
        <taxon>Loxostege</taxon>
    </lineage>
</organism>
<reference evidence="1 2" key="1">
    <citation type="submission" date="2024-06" db="EMBL/GenBank/DDBJ databases">
        <title>A chromosome-level genome assembly of beet webworm, Loxostege sticticalis.</title>
        <authorList>
            <person name="Zhang Y."/>
        </authorList>
    </citation>
    <scope>NUCLEOTIDE SEQUENCE [LARGE SCALE GENOMIC DNA]</scope>
    <source>
        <strain evidence="1">AQ028</strain>
        <tissue evidence="1">Male pupae</tissue>
    </source>
</reference>
<name>A0ABD0SIP8_LOXSC</name>
<sequence length="112" mass="12447">MNEESSNLSAKSWIRAIKPINKAGYMDGAADGQSAAFQSSFDVGYNQGLIFGLQLGLSGALNSLQNEKNNIHGTFNDSRKINCQLCINDITKQEKVDNLYNLQEEENKKLQF</sequence>
<comment type="caution">
    <text evidence="1">The sequence shown here is derived from an EMBL/GenBank/DDBJ whole genome shotgun (WGS) entry which is preliminary data.</text>
</comment>